<dbReference type="AlphaFoldDB" id="A0A1H6EJ61"/>
<accession>A0A1H6EJ61</accession>
<gene>
    <name evidence="1" type="ORF">SAMN05444920_111113</name>
</gene>
<protein>
    <submittedName>
        <fullName evidence="1">Uncharacterized protein</fullName>
    </submittedName>
</protein>
<name>A0A1H6EJ61_9ACTN</name>
<reference evidence="1 2" key="1">
    <citation type="submission" date="2016-10" db="EMBL/GenBank/DDBJ databases">
        <authorList>
            <person name="de Groot N.N."/>
        </authorList>
    </citation>
    <scope>NUCLEOTIDE SEQUENCE [LARGE SCALE GENOMIC DNA]</scope>
    <source>
        <strain evidence="1 2">CGMCC 4.7037</strain>
    </source>
</reference>
<dbReference type="Proteomes" id="UP000236732">
    <property type="component" value="Unassembled WGS sequence"/>
</dbReference>
<evidence type="ECO:0000313" key="2">
    <source>
        <dbReference type="Proteomes" id="UP000236732"/>
    </source>
</evidence>
<evidence type="ECO:0000313" key="1">
    <source>
        <dbReference type="EMBL" id="SEG97920.1"/>
    </source>
</evidence>
<keyword evidence="2" id="KW-1185">Reference proteome</keyword>
<organism evidence="1 2">
    <name type="scientific">Nonomuraea solani</name>
    <dbReference type="NCBI Taxonomy" id="1144553"/>
    <lineage>
        <taxon>Bacteria</taxon>
        <taxon>Bacillati</taxon>
        <taxon>Actinomycetota</taxon>
        <taxon>Actinomycetes</taxon>
        <taxon>Streptosporangiales</taxon>
        <taxon>Streptosporangiaceae</taxon>
        <taxon>Nonomuraea</taxon>
    </lineage>
</organism>
<dbReference type="EMBL" id="FNVT01000011">
    <property type="protein sequence ID" value="SEG97920.1"/>
    <property type="molecule type" value="Genomic_DNA"/>
</dbReference>
<sequence length="72" mass="7743">MQGESVHSVPFGTTNKVFERTMPAGRWRGLAPALTLDGGDCERAARRFFCSVSYSGATVQFSTTPVCRSGTP</sequence>
<proteinExistence type="predicted"/>